<reference evidence="3 4" key="1">
    <citation type="submission" date="2019-05" db="EMBL/GenBank/DDBJ databases">
        <title>Emergence of the Ug99 lineage of the wheat stem rust pathogen through somatic hybridization.</title>
        <authorList>
            <person name="Li F."/>
            <person name="Upadhyaya N.M."/>
            <person name="Sperschneider J."/>
            <person name="Matny O."/>
            <person name="Nguyen-Phuc H."/>
            <person name="Mago R."/>
            <person name="Raley C."/>
            <person name="Miller M.E."/>
            <person name="Silverstein K.A.T."/>
            <person name="Henningsen E."/>
            <person name="Hirsch C.D."/>
            <person name="Visser B."/>
            <person name="Pretorius Z.A."/>
            <person name="Steffenson B.J."/>
            <person name="Schwessinger B."/>
            <person name="Dodds P.N."/>
            <person name="Figueroa M."/>
        </authorList>
    </citation>
    <scope>NUCLEOTIDE SEQUENCE [LARGE SCALE GENOMIC DNA]</scope>
    <source>
        <strain evidence="1">21-0</strain>
        <strain evidence="2 4">Ug99</strain>
    </source>
</reference>
<comment type="caution">
    <text evidence="1">The sequence shown here is derived from an EMBL/GenBank/DDBJ whole genome shotgun (WGS) entry which is preliminary data.</text>
</comment>
<name>A0A5B0NNN1_PUCGR</name>
<evidence type="ECO:0000313" key="2">
    <source>
        <dbReference type="EMBL" id="KAA1097045.1"/>
    </source>
</evidence>
<dbReference type="OrthoDB" id="2505542at2759"/>
<proteinExistence type="predicted"/>
<evidence type="ECO:0000313" key="4">
    <source>
        <dbReference type="Proteomes" id="UP000325313"/>
    </source>
</evidence>
<dbReference type="EMBL" id="VSWC01000093">
    <property type="protein sequence ID" value="KAA1089559.1"/>
    <property type="molecule type" value="Genomic_DNA"/>
</dbReference>
<dbReference type="Proteomes" id="UP000324748">
    <property type="component" value="Unassembled WGS sequence"/>
</dbReference>
<dbReference type="AlphaFoldDB" id="A0A5B0NNN1"/>
<dbReference type="Proteomes" id="UP000325313">
    <property type="component" value="Unassembled WGS sequence"/>
</dbReference>
<keyword evidence="3" id="KW-1185">Reference proteome</keyword>
<dbReference type="EMBL" id="VDEP01000358">
    <property type="protein sequence ID" value="KAA1097045.1"/>
    <property type="molecule type" value="Genomic_DNA"/>
</dbReference>
<evidence type="ECO:0000313" key="1">
    <source>
        <dbReference type="EMBL" id="KAA1089559.1"/>
    </source>
</evidence>
<evidence type="ECO:0000313" key="3">
    <source>
        <dbReference type="Proteomes" id="UP000324748"/>
    </source>
</evidence>
<organism evidence="1 3">
    <name type="scientific">Puccinia graminis f. sp. tritici</name>
    <dbReference type="NCBI Taxonomy" id="56615"/>
    <lineage>
        <taxon>Eukaryota</taxon>
        <taxon>Fungi</taxon>
        <taxon>Dikarya</taxon>
        <taxon>Basidiomycota</taxon>
        <taxon>Pucciniomycotina</taxon>
        <taxon>Pucciniomycetes</taxon>
        <taxon>Pucciniales</taxon>
        <taxon>Pucciniaceae</taxon>
        <taxon>Puccinia</taxon>
    </lineage>
</organism>
<gene>
    <name evidence="1" type="ORF">PGT21_022214</name>
    <name evidence="2" type="ORF">PGTUg99_003828</name>
</gene>
<sequence>MYAALDKAAVSAIQVLDDELELARTEKTLEAAINKEARVAAVQVSEENFFPELDRAAVDALEELDQHLATLRGNGSGEILADEARLLANSPPLPEL</sequence>
<accession>A0A5B0NNN1</accession>
<protein>
    <submittedName>
        <fullName evidence="1">Uncharacterized protein</fullName>
    </submittedName>
</protein>